<keyword evidence="4 11" id="KW-0813">Transport</keyword>
<feature type="transmembrane region" description="Helical" evidence="11">
    <location>
        <begin position="72"/>
        <end position="96"/>
    </location>
</feature>
<gene>
    <name evidence="11 12" type="primary">mscL</name>
    <name evidence="12" type="ORF">HMPREF9064_1701</name>
</gene>
<protein>
    <recommendedName>
        <fullName evidence="11">Large-conductance mechanosensitive channel</fullName>
    </recommendedName>
</protein>
<comment type="subunit">
    <text evidence="3 11">Homopentamer.</text>
</comment>
<dbReference type="EMBL" id="AEPS01000011">
    <property type="protein sequence ID" value="EFU67066.1"/>
    <property type="molecule type" value="Genomic_DNA"/>
</dbReference>
<dbReference type="HAMAP" id="MF_00115">
    <property type="entry name" value="MscL"/>
    <property type="match status" value="1"/>
</dbReference>
<keyword evidence="6 11" id="KW-0812">Transmembrane</keyword>
<dbReference type="InterPro" id="IPR037673">
    <property type="entry name" value="MSC/AndL"/>
</dbReference>
<dbReference type="NCBIfam" id="NF001843">
    <property type="entry name" value="PRK00567.1-4"/>
    <property type="match status" value="1"/>
</dbReference>
<dbReference type="GeneID" id="60799144"/>
<evidence type="ECO:0000256" key="6">
    <source>
        <dbReference type="ARBA" id="ARBA00022692"/>
    </source>
</evidence>
<dbReference type="InterPro" id="IPR036019">
    <property type="entry name" value="MscL_channel"/>
</dbReference>
<dbReference type="NCBIfam" id="TIGR00220">
    <property type="entry name" value="mscL"/>
    <property type="match status" value="1"/>
</dbReference>
<dbReference type="STRING" id="739.GCA_001059425_00908"/>
<dbReference type="PANTHER" id="PTHR30266:SF2">
    <property type="entry name" value="LARGE-CONDUCTANCE MECHANOSENSITIVE CHANNEL"/>
    <property type="match status" value="1"/>
</dbReference>
<evidence type="ECO:0000256" key="11">
    <source>
        <dbReference type="HAMAP-Rule" id="MF_00115"/>
    </source>
</evidence>
<keyword evidence="5 11" id="KW-1003">Cell membrane</keyword>
<dbReference type="PANTHER" id="PTHR30266">
    <property type="entry name" value="MECHANOSENSITIVE CHANNEL MSCL"/>
    <property type="match status" value="1"/>
</dbReference>
<dbReference type="FunFam" id="1.10.1200.120:FF:000001">
    <property type="entry name" value="Large-conductance mechanosensitive channel"/>
    <property type="match status" value="1"/>
</dbReference>
<keyword evidence="9 11" id="KW-0472">Membrane</keyword>
<evidence type="ECO:0000256" key="7">
    <source>
        <dbReference type="ARBA" id="ARBA00022989"/>
    </source>
</evidence>
<evidence type="ECO:0000313" key="12">
    <source>
        <dbReference type="EMBL" id="EFU67066.1"/>
    </source>
</evidence>
<dbReference type="Proteomes" id="UP000032871">
    <property type="component" value="Unassembled WGS sequence"/>
</dbReference>
<evidence type="ECO:0000256" key="2">
    <source>
        <dbReference type="ARBA" id="ARBA00007254"/>
    </source>
</evidence>
<evidence type="ECO:0000256" key="1">
    <source>
        <dbReference type="ARBA" id="ARBA00004651"/>
    </source>
</evidence>
<accession>E6KZW9</accession>
<keyword evidence="8 11" id="KW-0406">Ion transport</keyword>
<evidence type="ECO:0000256" key="4">
    <source>
        <dbReference type="ARBA" id="ARBA00022448"/>
    </source>
</evidence>
<comment type="subcellular location">
    <subcellularLocation>
        <location evidence="11">Cell inner membrane</location>
        <topology evidence="11">Multi-pass membrane protein</topology>
    </subcellularLocation>
    <subcellularLocation>
        <location evidence="1">Cell membrane</location>
        <topology evidence="1">Multi-pass membrane protein</topology>
    </subcellularLocation>
</comment>
<feature type="transmembrane region" description="Helical" evidence="11">
    <location>
        <begin position="21"/>
        <end position="52"/>
    </location>
</feature>
<evidence type="ECO:0000256" key="10">
    <source>
        <dbReference type="ARBA" id="ARBA00023303"/>
    </source>
</evidence>
<dbReference type="PROSITE" id="PS01327">
    <property type="entry name" value="MSCL"/>
    <property type="match status" value="1"/>
</dbReference>
<dbReference type="Pfam" id="PF01741">
    <property type="entry name" value="MscL"/>
    <property type="match status" value="1"/>
</dbReference>
<comment type="caution">
    <text evidence="12">The sequence shown here is derived from an EMBL/GenBank/DDBJ whole genome shotgun (WGS) entry which is preliminary data.</text>
</comment>
<keyword evidence="10 11" id="KW-0407">Ion channel</keyword>
<evidence type="ECO:0000256" key="8">
    <source>
        <dbReference type="ARBA" id="ARBA00023065"/>
    </source>
</evidence>
<dbReference type="InterPro" id="IPR001185">
    <property type="entry name" value="MS_channel"/>
</dbReference>
<dbReference type="SUPFAM" id="SSF81330">
    <property type="entry name" value="Gated mechanosensitive channel"/>
    <property type="match status" value="1"/>
</dbReference>
<dbReference type="AlphaFoldDB" id="E6KZW9"/>
<dbReference type="RefSeq" id="WP_006719513.1">
    <property type="nucleotide sequence ID" value="NZ_GL622200.1"/>
</dbReference>
<evidence type="ECO:0000256" key="5">
    <source>
        <dbReference type="ARBA" id="ARBA00022475"/>
    </source>
</evidence>
<sequence length="128" mass="13997">MSFIKEFREFAMRGNVVDMAVGVIIGGAFGKIVSSLVADVFMPVLGILTGGIDFKDLKLTLAEAAGDIPAVTLNYGVFIQNVFDFIIIAFAIFMMIKALNKLKKPVEAVKEPSAEEKLLTEIRDLLKK</sequence>
<dbReference type="OrthoDB" id="9810350at2"/>
<comment type="function">
    <text evidence="11">Channel that opens in response to stretch forces in the membrane lipid bilayer. May participate in the regulation of osmotic pressure changes within the cell.</text>
</comment>
<comment type="similarity">
    <text evidence="2 11">Belongs to the MscL family.</text>
</comment>
<organism evidence="12 13">
    <name type="scientific">Aggregatibacter segnis ATCC 33393</name>
    <dbReference type="NCBI Taxonomy" id="888057"/>
    <lineage>
        <taxon>Bacteria</taxon>
        <taxon>Pseudomonadati</taxon>
        <taxon>Pseudomonadota</taxon>
        <taxon>Gammaproteobacteria</taxon>
        <taxon>Pasteurellales</taxon>
        <taxon>Pasteurellaceae</taxon>
        <taxon>Aggregatibacter</taxon>
    </lineage>
</organism>
<keyword evidence="13" id="KW-1185">Reference proteome</keyword>
<evidence type="ECO:0000313" key="13">
    <source>
        <dbReference type="Proteomes" id="UP000032871"/>
    </source>
</evidence>
<proteinExistence type="inferred from homology"/>
<reference evidence="12 13" key="1">
    <citation type="submission" date="2010-12" db="EMBL/GenBank/DDBJ databases">
        <authorList>
            <person name="Muzny D."/>
            <person name="Qin X."/>
            <person name="Deng J."/>
            <person name="Jiang H."/>
            <person name="Liu Y."/>
            <person name="Qu J."/>
            <person name="Song X.-Z."/>
            <person name="Zhang L."/>
            <person name="Thornton R."/>
            <person name="Coyle M."/>
            <person name="Francisco L."/>
            <person name="Jackson L."/>
            <person name="Javaid M."/>
            <person name="Korchina V."/>
            <person name="Kovar C."/>
            <person name="Mata R."/>
            <person name="Mathew T."/>
            <person name="Ngo R."/>
            <person name="Nguyen L."/>
            <person name="Nguyen N."/>
            <person name="Okwuonu G."/>
            <person name="Ongeri F."/>
            <person name="Pham C."/>
            <person name="Simmons D."/>
            <person name="Wilczek-Boney K."/>
            <person name="Hale W."/>
            <person name="Jakkamsetti A."/>
            <person name="Pham P."/>
            <person name="Ruth R."/>
            <person name="San Lucas F."/>
            <person name="Warren J."/>
            <person name="Zhang J."/>
            <person name="Zhao Z."/>
            <person name="Zhou C."/>
            <person name="Zhu D."/>
            <person name="Lee S."/>
            <person name="Bess C."/>
            <person name="Blankenburg K."/>
            <person name="Forbes L."/>
            <person name="Fu Q."/>
            <person name="Gubbala S."/>
            <person name="Hirani K."/>
            <person name="Jayaseelan J.C."/>
            <person name="Lara F."/>
            <person name="Munidasa M."/>
            <person name="Palculict T."/>
            <person name="Patil S."/>
            <person name="Pu L.-L."/>
            <person name="Saada N."/>
            <person name="Tang L."/>
            <person name="Weissenberger G."/>
            <person name="Zhu Y."/>
            <person name="Hemphill L."/>
            <person name="Shang Y."/>
            <person name="Youmans B."/>
            <person name="Ayvaz T."/>
            <person name="Ross M."/>
            <person name="Santibanez J."/>
            <person name="Aqrawi P."/>
            <person name="Gross S."/>
            <person name="Joshi V."/>
            <person name="Fowler G."/>
            <person name="Nazareth L."/>
            <person name="Reid J."/>
            <person name="Worley K."/>
            <person name="Petrosino J."/>
            <person name="Highlander S."/>
            <person name="Gibbs R."/>
        </authorList>
    </citation>
    <scope>NUCLEOTIDE SEQUENCE [LARGE SCALE GENOMIC DNA]</scope>
    <source>
        <strain evidence="12 13">ATCC 33393</strain>
    </source>
</reference>
<keyword evidence="7 11" id="KW-1133">Transmembrane helix</keyword>
<dbReference type="HOGENOM" id="CLU_095787_0_0_6"/>
<dbReference type="InterPro" id="IPR019823">
    <property type="entry name" value="Mechanosensitive_channel_CS"/>
</dbReference>
<evidence type="ECO:0000256" key="3">
    <source>
        <dbReference type="ARBA" id="ARBA00011255"/>
    </source>
</evidence>
<dbReference type="GO" id="GO:0008381">
    <property type="term" value="F:mechanosensitive monoatomic ion channel activity"/>
    <property type="evidence" value="ECO:0007669"/>
    <property type="project" value="UniProtKB-UniRule"/>
</dbReference>
<dbReference type="PRINTS" id="PR01264">
    <property type="entry name" value="MECHCHANNEL"/>
</dbReference>
<keyword evidence="11" id="KW-0997">Cell inner membrane</keyword>
<dbReference type="Gene3D" id="1.10.1200.120">
    <property type="entry name" value="Large-conductance mechanosensitive channel, MscL, domain 1"/>
    <property type="match status" value="1"/>
</dbReference>
<evidence type="ECO:0000256" key="9">
    <source>
        <dbReference type="ARBA" id="ARBA00023136"/>
    </source>
</evidence>
<name>E6KZW9_9PAST</name>
<dbReference type="GO" id="GO:0005886">
    <property type="term" value="C:plasma membrane"/>
    <property type="evidence" value="ECO:0007669"/>
    <property type="project" value="UniProtKB-SubCell"/>
</dbReference>